<dbReference type="Proteomes" id="UP000005753">
    <property type="component" value="Chromosome"/>
</dbReference>
<dbReference type="HOGENOM" id="CLU_1486928_0_0_9"/>
<evidence type="ECO:0000313" key="2">
    <source>
        <dbReference type="EMBL" id="EIM56779.1"/>
    </source>
</evidence>
<gene>
    <name evidence="2" type="ORF">EubceDRAFT1_0953</name>
</gene>
<reference evidence="2 3" key="2">
    <citation type="submission" date="2012-02" db="EMBL/GenBank/DDBJ databases">
        <title>Improved High-Quality Draft sequence of Eubacterium cellulosolvens 6.</title>
        <authorList>
            <consortium name="US DOE Joint Genome Institute"/>
            <person name="Lucas S."/>
            <person name="Han J."/>
            <person name="Lapidus A."/>
            <person name="Cheng J.-F."/>
            <person name="Goodwin L."/>
            <person name="Pitluck S."/>
            <person name="Peters L."/>
            <person name="Mikhailova N."/>
            <person name="Gu W."/>
            <person name="Detter J.C."/>
            <person name="Han C."/>
            <person name="Tapia R."/>
            <person name="Land M."/>
            <person name="Hauser L."/>
            <person name="Kyrpides N."/>
            <person name="Ivanova N."/>
            <person name="Pagani I."/>
            <person name="Johnson E."/>
            <person name="Mukhopadhyay B."/>
            <person name="Anderson I."/>
            <person name="Woyke T."/>
        </authorList>
    </citation>
    <scope>NUCLEOTIDE SEQUENCE [LARGE SCALE GENOMIC DNA]</scope>
    <source>
        <strain evidence="2 3">6</strain>
    </source>
</reference>
<name>I5ASK6_EUBC6</name>
<sequence length="181" mass="20489">MPKVYVPQDKVQVIELVDLLDYAQFMKHNGLRLAQACAAYINDKYELSYSFVEDSTYAMVTLRIICDLDAEVPSIGEFFPYAPFYENEMEALFGVHMRMMNLDYHTKLYRMKNWASMLPEDARKEKVAMKKEKSVVPGASVQPGEGGVDLDSLISKSVPISKEKTAAMAGIKLDEQKEGNE</sequence>
<organism evidence="2 3">
    <name type="scientific">Eubacterium cellulosolvens (strain ATCC 43171 / JCM 9499 / 6)</name>
    <name type="common">Cillobacterium cellulosolvens</name>
    <dbReference type="NCBI Taxonomy" id="633697"/>
    <lineage>
        <taxon>Bacteria</taxon>
        <taxon>Bacillati</taxon>
        <taxon>Bacillota</taxon>
        <taxon>Clostridia</taxon>
        <taxon>Eubacteriales</taxon>
        <taxon>Eubacteriaceae</taxon>
        <taxon>Eubacterium</taxon>
    </lineage>
</organism>
<proteinExistence type="predicted"/>
<accession>I5ASK6</accession>
<dbReference type="eggNOG" id="COG0852">
    <property type="taxonomic scope" value="Bacteria"/>
</dbReference>
<dbReference type="Pfam" id="PF00329">
    <property type="entry name" value="Complex1_30kDa"/>
    <property type="match status" value="1"/>
</dbReference>
<dbReference type="InterPro" id="IPR001268">
    <property type="entry name" value="NADH_UbQ_OxRdtase_30kDa_su"/>
</dbReference>
<evidence type="ECO:0000259" key="1">
    <source>
        <dbReference type="Pfam" id="PF00329"/>
    </source>
</evidence>
<keyword evidence="3" id="KW-1185">Reference proteome</keyword>
<protein>
    <submittedName>
        <fullName evidence="2">NADH:ubiquinone oxidoreductase 27 kD subunit</fullName>
    </submittedName>
</protein>
<dbReference type="GO" id="GO:0008137">
    <property type="term" value="F:NADH dehydrogenase (ubiquinone) activity"/>
    <property type="evidence" value="ECO:0007669"/>
    <property type="project" value="InterPro"/>
</dbReference>
<dbReference type="SUPFAM" id="SSF143243">
    <property type="entry name" value="Nqo5-like"/>
    <property type="match status" value="1"/>
</dbReference>
<dbReference type="STRING" id="633697.EubceDRAFT1_0953"/>
<dbReference type="EMBL" id="CM001487">
    <property type="protein sequence ID" value="EIM56779.1"/>
    <property type="molecule type" value="Genomic_DNA"/>
</dbReference>
<dbReference type="Gene3D" id="3.30.460.80">
    <property type="entry name" value="NADH:ubiquinone oxidoreductase, 30kDa subunit"/>
    <property type="match status" value="1"/>
</dbReference>
<dbReference type="InterPro" id="IPR037232">
    <property type="entry name" value="NADH_quin_OxRdtase_su_C/D-like"/>
</dbReference>
<feature type="domain" description="NADH:ubiquinone oxidoreductase 30kDa subunit" evidence="1">
    <location>
        <begin position="18"/>
        <end position="98"/>
    </location>
</feature>
<reference evidence="2 3" key="1">
    <citation type="submission" date="2010-08" db="EMBL/GenBank/DDBJ databases">
        <authorList>
            <consortium name="US DOE Joint Genome Institute (JGI-PGF)"/>
            <person name="Lucas S."/>
            <person name="Copeland A."/>
            <person name="Lapidus A."/>
            <person name="Cheng J.-F."/>
            <person name="Bruce D."/>
            <person name="Goodwin L."/>
            <person name="Pitluck S."/>
            <person name="Land M.L."/>
            <person name="Hauser L."/>
            <person name="Chang Y.-J."/>
            <person name="Anderson I.J."/>
            <person name="Johnson E."/>
            <person name="Mulhopadhyay B."/>
            <person name="Kyrpides N."/>
            <person name="Woyke T.J."/>
        </authorList>
    </citation>
    <scope>NUCLEOTIDE SEQUENCE [LARGE SCALE GENOMIC DNA]</scope>
    <source>
        <strain evidence="2 3">6</strain>
    </source>
</reference>
<evidence type="ECO:0000313" key="3">
    <source>
        <dbReference type="Proteomes" id="UP000005753"/>
    </source>
</evidence>
<dbReference type="AlphaFoldDB" id="I5ASK6"/>
<keyword evidence="2" id="KW-0830">Ubiquinone</keyword>